<evidence type="ECO:0000313" key="2">
    <source>
        <dbReference type="EMBL" id="KAH7152911.1"/>
    </source>
</evidence>
<feature type="region of interest" description="Disordered" evidence="1">
    <location>
        <begin position="1"/>
        <end position="32"/>
    </location>
</feature>
<evidence type="ECO:0000256" key="1">
    <source>
        <dbReference type="SAM" id="MobiDB-lite"/>
    </source>
</evidence>
<dbReference type="AlphaFoldDB" id="A0A9P9F4Z4"/>
<proteinExistence type="predicted"/>
<dbReference type="EMBL" id="JAGMUV010000006">
    <property type="protein sequence ID" value="KAH7152911.1"/>
    <property type="molecule type" value="Genomic_DNA"/>
</dbReference>
<feature type="compositionally biased region" description="Polar residues" evidence="1">
    <location>
        <begin position="1"/>
        <end position="10"/>
    </location>
</feature>
<sequence>MRSTPPSHANSIHAHQHTDTKPMDSWNDGTHSGLRNPLVQHRLFRSRTGRVSNRLPCSHVPCRTFLLALLHVAFLSGSVKASVNRSVAETTFVTQLNQSLQQSHHQTAIASANYVMNSCQLHGPAANLLHDAIMAPHLLVSPRVQPSGPRVGLIATVPNWANDLL</sequence>
<evidence type="ECO:0000313" key="3">
    <source>
        <dbReference type="Proteomes" id="UP000738349"/>
    </source>
</evidence>
<organism evidence="2 3">
    <name type="scientific">Dactylonectria macrodidyma</name>
    <dbReference type="NCBI Taxonomy" id="307937"/>
    <lineage>
        <taxon>Eukaryota</taxon>
        <taxon>Fungi</taxon>
        <taxon>Dikarya</taxon>
        <taxon>Ascomycota</taxon>
        <taxon>Pezizomycotina</taxon>
        <taxon>Sordariomycetes</taxon>
        <taxon>Hypocreomycetidae</taxon>
        <taxon>Hypocreales</taxon>
        <taxon>Nectriaceae</taxon>
        <taxon>Dactylonectria</taxon>
    </lineage>
</organism>
<keyword evidence="3" id="KW-1185">Reference proteome</keyword>
<name>A0A9P9F4Z4_9HYPO</name>
<dbReference type="Proteomes" id="UP000738349">
    <property type="component" value="Unassembled WGS sequence"/>
</dbReference>
<reference evidence="2" key="1">
    <citation type="journal article" date="2021" name="Nat. Commun.">
        <title>Genetic determinants of endophytism in the Arabidopsis root mycobiome.</title>
        <authorList>
            <person name="Mesny F."/>
            <person name="Miyauchi S."/>
            <person name="Thiergart T."/>
            <person name="Pickel B."/>
            <person name="Atanasova L."/>
            <person name="Karlsson M."/>
            <person name="Huettel B."/>
            <person name="Barry K.W."/>
            <person name="Haridas S."/>
            <person name="Chen C."/>
            <person name="Bauer D."/>
            <person name="Andreopoulos W."/>
            <person name="Pangilinan J."/>
            <person name="LaButti K."/>
            <person name="Riley R."/>
            <person name="Lipzen A."/>
            <person name="Clum A."/>
            <person name="Drula E."/>
            <person name="Henrissat B."/>
            <person name="Kohler A."/>
            <person name="Grigoriev I.V."/>
            <person name="Martin F.M."/>
            <person name="Hacquard S."/>
        </authorList>
    </citation>
    <scope>NUCLEOTIDE SEQUENCE</scope>
    <source>
        <strain evidence="2">MPI-CAGE-AT-0147</strain>
    </source>
</reference>
<gene>
    <name evidence="2" type="ORF">EDB81DRAFT_437310</name>
</gene>
<accession>A0A9P9F4Z4</accession>
<comment type="caution">
    <text evidence="2">The sequence shown here is derived from an EMBL/GenBank/DDBJ whole genome shotgun (WGS) entry which is preliminary data.</text>
</comment>
<protein>
    <submittedName>
        <fullName evidence="2">Uncharacterized protein</fullName>
    </submittedName>
</protein>